<feature type="chain" id="PRO_5045685275" evidence="1">
    <location>
        <begin position="26"/>
        <end position="306"/>
    </location>
</feature>
<accession>A0ABT0RMT7</accession>
<dbReference type="Pfam" id="PF13557">
    <property type="entry name" value="Phenol_MetA_deg"/>
    <property type="match status" value="1"/>
</dbReference>
<keyword evidence="1" id="KW-0732">Signal</keyword>
<comment type="caution">
    <text evidence="2">The sequence shown here is derived from an EMBL/GenBank/DDBJ whole genome shotgun (WGS) entry which is preliminary data.</text>
</comment>
<gene>
    <name evidence="2" type="ORF">LZ536_08665</name>
</gene>
<organism evidence="2 3">
    <name type="scientific">Sphingomonas alba</name>
    <dbReference type="NCBI Taxonomy" id="2908208"/>
    <lineage>
        <taxon>Bacteria</taxon>
        <taxon>Pseudomonadati</taxon>
        <taxon>Pseudomonadota</taxon>
        <taxon>Alphaproteobacteria</taxon>
        <taxon>Sphingomonadales</taxon>
        <taxon>Sphingomonadaceae</taxon>
        <taxon>Sphingomonas</taxon>
    </lineage>
</organism>
<keyword evidence="3" id="KW-1185">Reference proteome</keyword>
<reference evidence="2" key="1">
    <citation type="submission" date="2022-05" db="EMBL/GenBank/DDBJ databases">
        <authorList>
            <person name="Jo J.-H."/>
            <person name="Im W.-T."/>
        </authorList>
    </citation>
    <scope>NUCLEOTIDE SEQUENCE</scope>
    <source>
        <strain evidence="2">SE158</strain>
    </source>
</reference>
<evidence type="ECO:0000313" key="2">
    <source>
        <dbReference type="EMBL" id="MCL6683967.1"/>
    </source>
</evidence>
<evidence type="ECO:0000256" key="1">
    <source>
        <dbReference type="SAM" id="SignalP"/>
    </source>
</evidence>
<feature type="signal peptide" evidence="1">
    <location>
        <begin position="1"/>
        <end position="25"/>
    </location>
</feature>
<dbReference type="EMBL" id="JAMGBD010000001">
    <property type="protein sequence ID" value="MCL6683967.1"/>
    <property type="molecule type" value="Genomic_DNA"/>
</dbReference>
<name>A0ABT0RMT7_9SPHN</name>
<sequence>MRFVPACLAFAIVLAGSLEGTPADAQSIEPRAYSPAPVGTNFAIVAFSESKGAIPVDPALPLSDIDLHVDAVLAAYARSVNLFGESGKFDLIVPIAHLKGEATYFGEPVERDIRGLSDPLARLTILFHGAPAMNAAEFRGYRQDLLLGASVQVSIPMGQYDHERLINLGGNRWSIKPELGASKTWGRWTVETALGVTLYTANNDFFGGHKRTQKPIYSAQGHIIYNLKPGMWLAGNLSWFAGGRTSIDGVEDDNLQQNWRAGLIFAAPINRRFSLKANASTGVSTRTGNNFDLYGIALQYRWGGGI</sequence>
<proteinExistence type="predicted"/>
<dbReference type="InterPro" id="IPR025737">
    <property type="entry name" value="FApF"/>
</dbReference>
<evidence type="ECO:0000313" key="3">
    <source>
        <dbReference type="Proteomes" id="UP001165363"/>
    </source>
</evidence>
<protein>
    <submittedName>
        <fullName evidence="2">Transporter</fullName>
    </submittedName>
</protein>
<dbReference type="RefSeq" id="WP_249848137.1">
    <property type="nucleotide sequence ID" value="NZ_JAMGBD010000001.1"/>
</dbReference>
<dbReference type="Proteomes" id="UP001165363">
    <property type="component" value="Unassembled WGS sequence"/>
</dbReference>